<sequence length="166" mass="18544">MSQQQKPFVQPGEPLQEFLPSFWRRQIDAAEQETPDYRHPPLPLARIKKVMKSDPDVKVRHSLASEAPILFCKACEIFIAEITARAFIIADSNKRRTLSRSDIAKALSKSDQFDFLIDVVPREDTSGGQASAAAASKGKKKSDEVRSPQSVIRRPSLSARIALKSR</sequence>
<reference evidence="1" key="1">
    <citation type="submission" date="2019-10" db="EMBL/GenBank/DDBJ databases">
        <authorList>
            <consortium name="DOE Joint Genome Institute"/>
            <person name="Kuo A."/>
            <person name="Miyauchi S."/>
            <person name="Kiss E."/>
            <person name="Drula E."/>
            <person name="Kohler A."/>
            <person name="Sanchez-Garcia M."/>
            <person name="Andreopoulos B."/>
            <person name="Barry K.W."/>
            <person name="Bonito G."/>
            <person name="Buee M."/>
            <person name="Carver A."/>
            <person name="Chen C."/>
            <person name="Cichocki N."/>
            <person name="Clum A."/>
            <person name="Culley D."/>
            <person name="Crous P.W."/>
            <person name="Fauchery L."/>
            <person name="Girlanda M."/>
            <person name="Hayes R."/>
            <person name="Keri Z."/>
            <person name="Labutti K."/>
            <person name="Lipzen A."/>
            <person name="Lombard V."/>
            <person name="Magnuson J."/>
            <person name="Maillard F."/>
            <person name="Morin E."/>
            <person name="Murat C."/>
            <person name="Nolan M."/>
            <person name="Ohm R."/>
            <person name="Pangilinan J."/>
            <person name="Pereira M."/>
            <person name="Perotto S."/>
            <person name="Peter M."/>
            <person name="Riley R."/>
            <person name="Sitrit Y."/>
            <person name="Stielow B."/>
            <person name="Szollosi G."/>
            <person name="Zifcakova L."/>
            <person name="Stursova M."/>
            <person name="Spatafora J.W."/>
            <person name="Tedersoo L."/>
            <person name="Vaario L.-M."/>
            <person name="Yamada A."/>
            <person name="Yan M."/>
            <person name="Wang P."/>
            <person name="Xu J."/>
            <person name="Bruns T."/>
            <person name="Baldrian P."/>
            <person name="Vilgalys R."/>
            <person name="Henrissat B."/>
            <person name="Grigoriev I.V."/>
            <person name="Hibbett D."/>
            <person name="Nagy L.G."/>
            <person name="Martin F.M."/>
        </authorList>
    </citation>
    <scope>NUCLEOTIDE SEQUENCE</scope>
    <source>
        <strain evidence="1">P2</strain>
    </source>
</reference>
<comment type="caution">
    <text evidence="1">The sequence shown here is derived from an EMBL/GenBank/DDBJ whole genome shotgun (WGS) entry which is preliminary data.</text>
</comment>
<name>A0ACB6ZNR6_THEGA</name>
<evidence type="ECO:0000313" key="1">
    <source>
        <dbReference type="EMBL" id="KAF9651400.1"/>
    </source>
</evidence>
<protein>
    <submittedName>
        <fullName evidence="1">Histone-fold-containing protein</fullName>
    </submittedName>
</protein>
<evidence type="ECO:0000313" key="2">
    <source>
        <dbReference type="Proteomes" id="UP000886501"/>
    </source>
</evidence>
<dbReference type="EMBL" id="MU117976">
    <property type="protein sequence ID" value="KAF9651400.1"/>
    <property type="molecule type" value="Genomic_DNA"/>
</dbReference>
<dbReference type="Proteomes" id="UP000886501">
    <property type="component" value="Unassembled WGS sequence"/>
</dbReference>
<keyword evidence="2" id="KW-1185">Reference proteome</keyword>
<reference evidence="1" key="2">
    <citation type="journal article" date="2020" name="Nat. Commun.">
        <title>Large-scale genome sequencing of mycorrhizal fungi provides insights into the early evolution of symbiotic traits.</title>
        <authorList>
            <person name="Miyauchi S."/>
            <person name="Kiss E."/>
            <person name="Kuo A."/>
            <person name="Drula E."/>
            <person name="Kohler A."/>
            <person name="Sanchez-Garcia M."/>
            <person name="Morin E."/>
            <person name="Andreopoulos B."/>
            <person name="Barry K.W."/>
            <person name="Bonito G."/>
            <person name="Buee M."/>
            <person name="Carver A."/>
            <person name="Chen C."/>
            <person name="Cichocki N."/>
            <person name="Clum A."/>
            <person name="Culley D."/>
            <person name="Crous P.W."/>
            <person name="Fauchery L."/>
            <person name="Girlanda M."/>
            <person name="Hayes R.D."/>
            <person name="Keri Z."/>
            <person name="LaButti K."/>
            <person name="Lipzen A."/>
            <person name="Lombard V."/>
            <person name="Magnuson J."/>
            <person name="Maillard F."/>
            <person name="Murat C."/>
            <person name="Nolan M."/>
            <person name="Ohm R.A."/>
            <person name="Pangilinan J."/>
            <person name="Pereira M.F."/>
            <person name="Perotto S."/>
            <person name="Peter M."/>
            <person name="Pfister S."/>
            <person name="Riley R."/>
            <person name="Sitrit Y."/>
            <person name="Stielow J.B."/>
            <person name="Szollosi G."/>
            <person name="Zifcakova L."/>
            <person name="Stursova M."/>
            <person name="Spatafora J.W."/>
            <person name="Tedersoo L."/>
            <person name="Vaario L.M."/>
            <person name="Yamada A."/>
            <person name="Yan M."/>
            <person name="Wang P."/>
            <person name="Xu J."/>
            <person name="Bruns T."/>
            <person name="Baldrian P."/>
            <person name="Vilgalys R."/>
            <person name="Dunand C."/>
            <person name="Henrissat B."/>
            <person name="Grigoriev I.V."/>
            <person name="Hibbett D."/>
            <person name="Nagy L.G."/>
            <person name="Martin F.M."/>
        </authorList>
    </citation>
    <scope>NUCLEOTIDE SEQUENCE</scope>
    <source>
        <strain evidence="1">P2</strain>
    </source>
</reference>
<organism evidence="1 2">
    <name type="scientific">Thelephora ganbajun</name>
    <name type="common">Ganba fungus</name>
    <dbReference type="NCBI Taxonomy" id="370292"/>
    <lineage>
        <taxon>Eukaryota</taxon>
        <taxon>Fungi</taxon>
        <taxon>Dikarya</taxon>
        <taxon>Basidiomycota</taxon>
        <taxon>Agaricomycotina</taxon>
        <taxon>Agaricomycetes</taxon>
        <taxon>Thelephorales</taxon>
        <taxon>Thelephoraceae</taxon>
        <taxon>Thelephora</taxon>
    </lineage>
</organism>
<proteinExistence type="predicted"/>
<gene>
    <name evidence="1" type="ORF">BDM02DRAFT_3163488</name>
</gene>
<accession>A0ACB6ZNR6</accession>